<name>A0A835PJ57_VANPL</name>
<feature type="region of interest" description="Disordered" evidence="1">
    <location>
        <begin position="1"/>
        <end position="36"/>
    </location>
</feature>
<dbReference type="EMBL" id="JADCNM010000014">
    <property type="protein sequence ID" value="KAG0454174.1"/>
    <property type="molecule type" value="Genomic_DNA"/>
</dbReference>
<organism evidence="2 3">
    <name type="scientific">Vanilla planifolia</name>
    <name type="common">Vanilla</name>
    <dbReference type="NCBI Taxonomy" id="51239"/>
    <lineage>
        <taxon>Eukaryota</taxon>
        <taxon>Viridiplantae</taxon>
        <taxon>Streptophyta</taxon>
        <taxon>Embryophyta</taxon>
        <taxon>Tracheophyta</taxon>
        <taxon>Spermatophyta</taxon>
        <taxon>Magnoliopsida</taxon>
        <taxon>Liliopsida</taxon>
        <taxon>Asparagales</taxon>
        <taxon>Orchidaceae</taxon>
        <taxon>Vanilloideae</taxon>
        <taxon>Vanilleae</taxon>
        <taxon>Vanilla</taxon>
    </lineage>
</organism>
<feature type="region of interest" description="Disordered" evidence="1">
    <location>
        <begin position="119"/>
        <end position="164"/>
    </location>
</feature>
<proteinExistence type="predicted"/>
<dbReference type="Proteomes" id="UP000639772">
    <property type="component" value="Unassembled WGS sequence"/>
</dbReference>
<comment type="caution">
    <text evidence="2">The sequence shown here is derived from an EMBL/GenBank/DDBJ whole genome shotgun (WGS) entry which is preliminary data.</text>
</comment>
<accession>A0A835PJ57</accession>
<protein>
    <submittedName>
        <fullName evidence="2">Uncharacterized protein</fullName>
    </submittedName>
</protein>
<reference evidence="2 3" key="1">
    <citation type="journal article" date="2020" name="Nat. Food">
        <title>A phased Vanilla planifolia genome enables genetic improvement of flavour and production.</title>
        <authorList>
            <person name="Hasing T."/>
            <person name="Tang H."/>
            <person name="Brym M."/>
            <person name="Khazi F."/>
            <person name="Huang T."/>
            <person name="Chambers A.H."/>
        </authorList>
    </citation>
    <scope>NUCLEOTIDE SEQUENCE [LARGE SCALE GENOMIC DNA]</scope>
    <source>
        <tissue evidence="2">Leaf</tissue>
    </source>
</reference>
<dbReference type="AlphaFoldDB" id="A0A835PJ57"/>
<evidence type="ECO:0000313" key="2">
    <source>
        <dbReference type="EMBL" id="KAG0454174.1"/>
    </source>
</evidence>
<feature type="compositionally biased region" description="Basic and acidic residues" evidence="1">
    <location>
        <begin position="132"/>
        <end position="156"/>
    </location>
</feature>
<gene>
    <name evidence="2" type="ORF">HPP92_025478</name>
</gene>
<evidence type="ECO:0000256" key="1">
    <source>
        <dbReference type="SAM" id="MobiDB-lite"/>
    </source>
</evidence>
<evidence type="ECO:0000313" key="3">
    <source>
        <dbReference type="Proteomes" id="UP000639772"/>
    </source>
</evidence>
<sequence length="164" mass="17733">MSSPDSKDDEEATVSSSPRPSSLEEGEVTTAPSPIGVEIPYDFESSYRIGMQHIRRGLEIASSAIEEIHQAKACGRGRKDSVNVVANLTRLIQSVREDYARLNEMVAGESSDLDVDRYFDDIDGDLDDDDTGVDRDDEKPGGDRDVDAPRADRDGDAAGGSPPC</sequence>
<feature type="compositionally biased region" description="Acidic residues" evidence="1">
    <location>
        <begin position="121"/>
        <end position="131"/>
    </location>
</feature>